<keyword evidence="2" id="KW-1185">Reference proteome</keyword>
<gene>
    <name evidence="1" type="ORF">OSB1V03_LOCUS22298</name>
</gene>
<feature type="non-terminal residue" evidence="1">
    <location>
        <position position="51"/>
    </location>
</feature>
<reference evidence="1" key="1">
    <citation type="submission" date="2020-11" db="EMBL/GenBank/DDBJ databases">
        <authorList>
            <person name="Tran Van P."/>
        </authorList>
    </citation>
    <scope>NUCLEOTIDE SEQUENCE</scope>
</reference>
<name>A0A7R9QKY9_9ACAR</name>
<evidence type="ECO:0000313" key="2">
    <source>
        <dbReference type="Proteomes" id="UP000759131"/>
    </source>
</evidence>
<evidence type="ECO:0000313" key="1">
    <source>
        <dbReference type="EMBL" id="CAD7649248.1"/>
    </source>
</evidence>
<sequence length="51" mass="6333">MEPPQQFRQFNFERNKETTINPYAQHHMSQRDSDFVARILHLYHNNIRQFT</sequence>
<dbReference type="EMBL" id="CAJPIZ010046637">
    <property type="protein sequence ID" value="CAG2122352.1"/>
    <property type="molecule type" value="Genomic_DNA"/>
</dbReference>
<accession>A0A7R9QKY9</accession>
<dbReference type="AlphaFoldDB" id="A0A7R9QKY9"/>
<protein>
    <submittedName>
        <fullName evidence="1">Uncharacterized protein</fullName>
    </submittedName>
</protein>
<organism evidence="1">
    <name type="scientific">Medioppia subpectinata</name>
    <dbReference type="NCBI Taxonomy" id="1979941"/>
    <lineage>
        <taxon>Eukaryota</taxon>
        <taxon>Metazoa</taxon>
        <taxon>Ecdysozoa</taxon>
        <taxon>Arthropoda</taxon>
        <taxon>Chelicerata</taxon>
        <taxon>Arachnida</taxon>
        <taxon>Acari</taxon>
        <taxon>Acariformes</taxon>
        <taxon>Sarcoptiformes</taxon>
        <taxon>Oribatida</taxon>
        <taxon>Brachypylina</taxon>
        <taxon>Oppioidea</taxon>
        <taxon>Oppiidae</taxon>
        <taxon>Medioppia</taxon>
    </lineage>
</organism>
<proteinExistence type="predicted"/>
<dbReference type="EMBL" id="OC901212">
    <property type="protein sequence ID" value="CAD7649248.1"/>
    <property type="molecule type" value="Genomic_DNA"/>
</dbReference>
<dbReference type="Proteomes" id="UP000759131">
    <property type="component" value="Unassembled WGS sequence"/>
</dbReference>